<accession>A0A5N8X832</accession>
<evidence type="ECO:0000313" key="3">
    <source>
        <dbReference type="Proteomes" id="UP000373149"/>
    </source>
</evidence>
<keyword evidence="3" id="KW-1185">Reference proteome</keyword>
<dbReference type="EMBL" id="VMNX01000509">
    <property type="protein sequence ID" value="MPY55582.1"/>
    <property type="molecule type" value="Genomic_DNA"/>
</dbReference>
<name>A0A5N8X832_9ACTN</name>
<gene>
    <name evidence="2" type="ORF">FPZ41_46445</name>
</gene>
<evidence type="ECO:0008006" key="4">
    <source>
        <dbReference type="Google" id="ProtNLM"/>
    </source>
</evidence>
<organism evidence="2 3">
    <name type="scientific">Streptomyces acidicola</name>
    <dbReference type="NCBI Taxonomy" id="2596892"/>
    <lineage>
        <taxon>Bacteria</taxon>
        <taxon>Bacillati</taxon>
        <taxon>Actinomycetota</taxon>
        <taxon>Actinomycetes</taxon>
        <taxon>Kitasatosporales</taxon>
        <taxon>Streptomycetaceae</taxon>
        <taxon>Streptomyces</taxon>
    </lineage>
</organism>
<protein>
    <recommendedName>
        <fullName evidence="4">Helix-turn-helix domain-containing protein</fullName>
    </recommendedName>
</protein>
<feature type="region of interest" description="Disordered" evidence="1">
    <location>
        <begin position="121"/>
        <end position="231"/>
    </location>
</feature>
<evidence type="ECO:0000256" key="1">
    <source>
        <dbReference type="SAM" id="MobiDB-lite"/>
    </source>
</evidence>
<dbReference type="Pfam" id="PF13730">
    <property type="entry name" value="HTH_36"/>
    <property type="match status" value="1"/>
</dbReference>
<sequence length="248" mass="27029">MTVPSPDEFDIFAWERILLAARLPATTKLVAFAMRTHADPDGTRVWPGIARLCVLTELSYATVRRARRQLVDVGLLALHKRGNRRRGKADEYRLILAEDVLERVESLTPSQIDEAAEAIADARAEAEAARRAKKQGSPNTPEPSDQDLDATPENPDQGSETTPDDSDQGSPASGETTIRAHRKPRSGVASEPPPNQVTKPQNRPAPTHLPAQPQTAREKCPHGIRTGTRGDGTLACALCRREATREAS</sequence>
<reference evidence="2 3" key="1">
    <citation type="submission" date="2019-09" db="EMBL/GenBank/DDBJ databases">
        <authorList>
            <person name="Duangmal K."/>
            <person name="Teo W.F.A."/>
            <person name="Lipun K."/>
        </authorList>
    </citation>
    <scope>NUCLEOTIDE SEQUENCE [LARGE SCALE GENOMIC DNA]</scope>
    <source>
        <strain evidence="2 3">K1PN6</strain>
    </source>
</reference>
<comment type="caution">
    <text evidence="2">The sequence shown here is derived from an EMBL/GenBank/DDBJ whole genome shotgun (WGS) entry which is preliminary data.</text>
</comment>
<dbReference type="Proteomes" id="UP000373149">
    <property type="component" value="Unassembled WGS sequence"/>
</dbReference>
<feature type="compositionally biased region" description="Basic and acidic residues" evidence="1">
    <location>
        <begin position="121"/>
        <end position="130"/>
    </location>
</feature>
<dbReference type="AlphaFoldDB" id="A0A5N8X832"/>
<dbReference type="RefSeq" id="WP_152870913.1">
    <property type="nucleotide sequence ID" value="NZ_VMNX01000509.1"/>
</dbReference>
<proteinExistence type="predicted"/>
<evidence type="ECO:0000313" key="2">
    <source>
        <dbReference type="EMBL" id="MPY55582.1"/>
    </source>
</evidence>